<evidence type="ECO:0000259" key="11">
    <source>
        <dbReference type="Pfam" id="PF03946"/>
    </source>
</evidence>
<dbReference type="InterPro" id="IPR020785">
    <property type="entry name" value="Ribosomal_uL11_CS"/>
</dbReference>
<comment type="function">
    <text evidence="7 9">Forms part of the ribosomal stalk which helps the ribosome interact with GTP-bound translation factors.</text>
</comment>
<proteinExistence type="inferred from homology"/>
<dbReference type="EMBL" id="PFBD01000002">
    <property type="protein sequence ID" value="PIR87426.1"/>
    <property type="molecule type" value="Genomic_DNA"/>
</dbReference>
<comment type="PTM">
    <text evidence="7 9">One or more lysine residues are methylated.</text>
</comment>
<name>A0A2H0UP44_9BACT</name>
<dbReference type="PANTHER" id="PTHR11661">
    <property type="entry name" value="60S RIBOSOMAL PROTEIN L12"/>
    <property type="match status" value="1"/>
</dbReference>
<evidence type="ECO:0000259" key="10">
    <source>
        <dbReference type="Pfam" id="PF00298"/>
    </source>
</evidence>
<dbReference type="CDD" id="cd00349">
    <property type="entry name" value="Ribosomal_L11"/>
    <property type="match status" value="1"/>
</dbReference>
<dbReference type="AlphaFoldDB" id="A0A2H0UP44"/>
<dbReference type="InterPro" id="IPR000911">
    <property type="entry name" value="Ribosomal_uL11"/>
</dbReference>
<feature type="domain" description="Large ribosomal subunit protein uL11 C-terminal" evidence="10">
    <location>
        <begin position="72"/>
        <end position="140"/>
    </location>
</feature>
<keyword evidence="5 7" id="KW-0689">Ribosomal protein</keyword>
<dbReference type="GO" id="GO:0003735">
    <property type="term" value="F:structural constituent of ribosome"/>
    <property type="evidence" value="ECO:0007669"/>
    <property type="project" value="InterPro"/>
</dbReference>
<comment type="similarity">
    <text evidence="1 7 8">Belongs to the universal ribosomal protein uL11 family.</text>
</comment>
<dbReference type="PANTHER" id="PTHR11661:SF1">
    <property type="entry name" value="LARGE RIBOSOMAL SUBUNIT PROTEIN UL11M"/>
    <property type="match status" value="1"/>
</dbReference>
<organism evidence="12 13">
    <name type="scientific">Candidatus Harrisonbacteria bacterium CG10_big_fil_rev_8_21_14_0_10_49_15</name>
    <dbReference type="NCBI Taxonomy" id="1974587"/>
    <lineage>
        <taxon>Bacteria</taxon>
        <taxon>Candidatus Harrisoniibacteriota</taxon>
    </lineage>
</organism>
<evidence type="ECO:0000256" key="7">
    <source>
        <dbReference type="HAMAP-Rule" id="MF_00736"/>
    </source>
</evidence>
<comment type="subunit">
    <text evidence="7">Part of the ribosomal stalk of the 50S ribosomal subunit. Interacts with L10 and the large rRNA to form the base of the stalk. L10 forms an elongated spine to which L12 dimers bind in a sequential fashion forming a multimeric L10(L12)X complex.</text>
</comment>
<evidence type="ECO:0000313" key="12">
    <source>
        <dbReference type="EMBL" id="PIR87426.1"/>
    </source>
</evidence>
<comment type="caution">
    <text evidence="12">The sequence shown here is derived from an EMBL/GenBank/DDBJ whole genome shotgun (WGS) entry which is preliminary data.</text>
</comment>
<evidence type="ECO:0000256" key="9">
    <source>
        <dbReference type="RuleBase" id="RU003979"/>
    </source>
</evidence>
<keyword evidence="4 7" id="KW-0694">RNA-binding</keyword>
<dbReference type="InterPro" id="IPR036769">
    <property type="entry name" value="Ribosomal_uL11_C_sf"/>
</dbReference>
<protein>
    <recommendedName>
        <fullName evidence="7">Large ribosomal subunit protein uL11</fullName>
    </recommendedName>
</protein>
<keyword evidence="6 7" id="KW-0687">Ribonucleoprotein</keyword>
<dbReference type="Proteomes" id="UP000229526">
    <property type="component" value="Unassembled WGS sequence"/>
</dbReference>
<feature type="domain" description="Large ribosomal subunit protein uL11 N-terminal" evidence="11">
    <location>
        <begin position="10"/>
        <end position="67"/>
    </location>
</feature>
<dbReference type="InterPro" id="IPR020784">
    <property type="entry name" value="Ribosomal_uL11_N"/>
</dbReference>
<keyword evidence="2 7" id="KW-0488">Methylation</keyword>
<dbReference type="FunFam" id="3.30.1550.10:FF:000006">
    <property type="entry name" value="50S ribosomal protein L11"/>
    <property type="match status" value="1"/>
</dbReference>
<dbReference type="PROSITE" id="PS00359">
    <property type="entry name" value="RIBOSOMAL_L11"/>
    <property type="match status" value="1"/>
</dbReference>
<dbReference type="SUPFAM" id="SSF46906">
    <property type="entry name" value="Ribosomal protein L11, C-terminal domain"/>
    <property type="match status" value="1"/>
</dbReference>
<sequence length="142" mass="15076">MAKKPIKKIIKLALQAGQANPAPPVGTALGPTGINSGDFCKQFNDRTKEMMGDVVPAVITIYEDRTFDFILKTPPAAHLLKKAAGVEKGSGNALTQKVGKVTKADVRAIAERKLEDMNANDVGSAMKVIEGTARNMGIEVVD</sequence>
<reference evidence="13" key="1">
    <citation type="submission" date="2017-09" db="EMBL/GenBank/DDBJ databases">
        <title>Depth-based differentiation of microbial function through sediment-hosted aquifers and enrichment of novel symbionts in the deep terrestrial subsurface.</title>
        <authorList>
            <person name="Probst A.J."/>
            <person name="Ladd B."/>
            <person name="Jarett J.K."/>
            <person name="Geller-Mcgrath D.E."/>
            <person name="Sieber C.M.K."/>
            <person name="Emerson J.B."/>
            <person name="Anantharaman K."/>
            <person name="Thomas B.C."/>
            <person name="Malmstrom R."/>
            <person name="Stieglmeier M."/>
            <person name="Klingl A."/>
            <person name="Woyke T."/>
            <person name="Ryan C.M."/>
            <person name="Banfield J.F."/>
        </authorList>
    </citation>
    <scope>NUCLEOTIDE SEQUENCE [LARGE SCALE GENOMIC DNA]</scope>
</reference>
<keyword evidence="3 7" id="KW-0699">rRNA-binding</keyword>
<dbReference type="GO" id="GO:0022625">
    <property type="term" value="C:cytosolic large ribosomal subunit"/>
    <property type="evidence" value="ECO:0007669"/>
    <property type="project" value="TreeGrafter"/>
</dbReference>
<evidence type="ECO:0000256" key="5">
    <source>
        <dbReference type="ARBA" id="ARBA00022980"/>
    </source>
</evidence>
<evidence type="ECO:0000256" key="1">
    <source>
        <dbReference type="ARBA" id="ARBA00010537"/>
    </source>
</evidence>
<dbReference type="InterPro" id="IPR036796">
    <property type="entry name" value="Ribosomal_uL11_N_sf"/>
</dbReference>
<dbReference type="FunFam" id="1.10.10.250:FF:000001">
    <property type="entry name" value="50S ribosomal protein L11"/>
    <property type="match status" value="1"/>
</dbReference>
<gene>
    <name evidence="7 12" type="primary">rplK</name>
    <name evidence="12" type="ORF">COU11_00190</name>
</gene>
<dbReference type="Pfam" id="PF03946">
    <property type="entry name" value="Ribosomal_L11_N"/>
    <property type="match status" value="1"/>
</dbReference>
<dbReference type="GO" id="GO:0070180">
    <property type="term" value="F:large ribosomal subunit rRNA binding"/>
    <property type="evidence" value="ECO:0007669"/>
    <property type="project" value="UniProtKB-UniRule"/>
</dbReference>
<evidence type="ECO:0000256" key="2">
    <source>
        <dbReference type="ARBA" id="ARBA00022481"/>
    </source>
</evidence>
<dbReference type="InterPro" id="IPR006519">
    <property type="entry name" value="Ribosomal_uL11_bac-typ"/>
</dbReference>
<evidence type="ECO:0000256" key="8">
    <source>
        <dbReference type="RuleBase" id="RU003978"/>
    </source>
</evidence>
<dbReference type="NCBIfam" id="TIGR01632">
    <property type="entry name" value="L11_bact"/>
    <property type="match status" value="1"/>
</dbReference>
<dbReference type="GO" id="GO:0006412">
    <property type="term" value="P:translation"/>
    <property type="evidence" value="ECO:0007669"/>
    <property type="project" value="UniProtKB-UniRule"/>
</dbReference>
<dbReference type="InterPro" id="IPR020783">
    <property type="entry name" value="Ribosomal_uL11_C"/>
</dbReference>
<evidence type="ECO:0000256" key="6">
    <source>
        <dbReference type="ARBA" id="ARBA00023274"/>
    </source>
</evidence>
<dbReference type="HAMAP" id="MF_00736">
    <property type="entry name" value="Ribosomal_uL11"/>
    <property type="match status" value="1"/>
</dbReference>
<dbReference type="Gene3D" id="3.30.1550.10">
    <property type="entry name" value="Ribosomal protein L11/L12, N-terminal domain"/>
    <property type="match status" value="1"/>
</dbReference>
<dbReference type="SMART" id="SM00649">
    <property type="entry name" value="RL11"/>
    <property type="match status" value="1"/>
</dbReference>
<dbReference type="SUPFAM" id="SSF54747">
    <property type="entry name" value="Ribosomal L11/L12e N-terminal domain"/>
    <property type="match status" value="1"/>
</dbReference>
<dbReference type="Pfam" id="PF00298">
    <property type="entry name" value="Ribosomal_L11"/>
    <property type="match status" value="1"/>
</dbReference>
<accession>A0A2H0UP44</accession>
<evidence type="ECO:0000256" key="3">
    <source>
        <dbReference type="ARBA" id="ARBA00022730"/>
    </source>
</evidence>
<dbReference type="Gene3D" id="1.10.10.250">
    <property type="entry name" value="Ribosomal protein L11, C-terminal domain"/>
    <property type="match status" value="1"/>
</dbReference>
<evidence type="ECO:0000313" key="13">
    <source>
        <dbReference type="Proteomes" id="UP000229526"/>
    </source>
</evidence>
<evidence type="ECO:0000256" key="4">
    <source>
        <dbReference type="ARBA" id="ARBA00022884"/>
    </source>
</evidence>